<proteinExistence type="predicted"/>
<geneLocation type="plasmid" evidence="1 2">
    <name>2</name>
</geneLocation>
<protein>
    <submittedName>
        <fullName evidence="1">Uncharacterized protein</fullName>
    </submittedName>
</protein>
<evidence type="ECO:0000313" key="1">
    <source>
        <dbReference type="EMBL" id="VFU16570.1"/>
    </source>
</evidence>
<accession>A0A4U8Z6W3</accession>
<dbReference type="EMBL" id="LR536451">
    <property type="protein sequence ID" value="VFU16570.1"/>
    <property type="molecule type" value="Genomic_DNA"/>
</dbReference>
<dbReference type="Proteomes" id="UP000294360">
    <property type="component" value="Plasmid 2"/>
</dbReference>
<sequence>MARWAPIMSRLPSLPKNWLSSPRVIGWKYAMPISAKDSVGLYMDPPAHAVVVSIDEKRQIQAHDRTQPGVFHKRSYANRNILCENK</sequence>
<dbReference type="AlphaFoldDB" id="A0A4U8Z6W3"/>
<reference evidence="1 2" key="1">
    <citation type="submission" date="2019-03" db="EMBL/GenBank/DDBJ databases">
        <authorList>
            <person name="Kox A.R. M."/>
        </authorList>
    </citation>
    <scope>NUCLEOTIDE SEQUENCE [LARGE SCALE GENOMIC DNA]</scope>
    <source>
        <strain evidence="1">MTUNDRAET4 annotated genome</strain>
        <plasmid evidence="2">2</plasmid>
    </source>
</reference>
<dbReference type="KEGG" id="mtun:MTUNDRAET4_0222.1"/>
<evidence type="ECO:0000313" key="2">
    <source>
        <dbReference type="Proteomes" id="UP000294360"/>
    </source>
</evidence>
<keyword evidence="1" id="KW-0614">Plasmid</keyword>
<organism evidence="1 2">
    <name type="scientific">Methylocella tundrae</name>
    <dbReference type="NCBI Taxonomy" id="227605"/>
    <lineage>
        <taxon>Bacteria</taxon>
        <taxon>Pseudomonadati</taxon>
        <taxon>Pseudomonadota</taxon>
        <taxon>Alphaproteobacteria</taxon>
        <taxon>Hyphomicrobiales</taxon>
        <taxon>Beijerinckiaceae</taxon>
        <taxon>Methylocella</taxon>
    </lineage>
</organism>
<name>A0A4U8Z6W3_METTU</name>
<gene>
    <name evidence="1" type="ORF">MTUNDRAET4_0222</name>
</gene>